<name>A0A2C8FDX8_9BACT</name>
<dbReference type="InterPro" id="IPR037522">
    <property type="entry name" value="HD_GYP_dom"/>
</dbReference>
<dbReference type="KEGG" id="pprf:DPRO_3192"/>
<evidence type="ECO:0000313" key="2">
    <source>
        <dbReference type="EMBL" id="SOB60104.1"/>
    </source>
</evidence>
<dbReference type="Proteomes" id="UP000219215">
    <property type="component" value="Chromosome DPRO"/>
</dbReference>
<keyword evidence="3" id="KW-1185">Reference proteome</keyword>
<gene>
    <name evidence="2" type="ORF">DPRO_3192</name>
</gene>
<dbReference type="PANTHER" id="PTHR43155:SF2">
    <property type="entry name" value="CYCLIC DI-GMP PHOSPHODIESTERASE PA4108"/>
    <property type="match status" value="1"/>
</dbReference>
<dbReference type="GO" id="GO:0016787">
    <property type="term" value="F:hydrolase activity"/>
    <property type="evidence" value="ECO:0007669"/>
    <property type="project" value="UniProtKB-KW"/>
</dbReference>
<protein>
    <submittedName>
        <fullName evidence="2">Metal dependent phosphohydrolase</fullName>
    </submittedName>
</protein>
<dbReference type="AlphaFoldDB" id="A0A2C8FDX8"/>
<dbReference type="PANTHER" id="PTHR43155">
    <property type="entry name" value="CYCLIC DI-GMP PHOSPHODIESTERASE PA4108-RELATED"/>
    <property type="match status" value="1"/>
</dbReference>
<feature type="domain" description="HD-GYP" evidence="1">
    <location>
        <begin position="24"/>
        <end position="222"/>
    </location>
</feature>
<sequence>MTTLPEARGIEIEDICEFQVLDAVQMTVHQFAESLSYIIDAKDHCTHSHSEEVAVMAQTIGQQMGLSAKQADILHVAGHLHDIGKVGIQDAILKKRGPLTKSEFAIIKRHPEIGAQIMGPVTPFSGKNGIVKMILHHHERYDGKGYPHGLKGKEIPLGARIIAVADSLSAMLQERPYRKAMTYKEAMDEIVDCTGTQFDPQVVNAFFGVHDIIWDYLQSLHKREGAA</sequence>
<dbReference type="EMBL" id="LT907975">
    <property type="protein sequence ID" value="SOB60104.1"/>
    <property type="molecule type" value="Genomic_DNA"/>
</dbReference>
<evidence type="ECO:0000259" key="1">
    <source>
        <dbReference type="PROSITE" id="PS51832"/>
    </source>
</evidence>
<dbReference type="RefSeq" id="WP_097012878.1">
    <property type="nucleotide sequence ID" value="NZ_LT907975.1"/>
</dbReference>
<dbReference type="SUPFAM" id="SSF109604">
    <property type="entry name" value="HD-domain/PDEase-like"/>
    <property type="match status" value="1"/>
</dbReference>
<dbReference type="Gene3D" id="1.10.3210.10">
    <property type="entry name" value="Hypothetical protein af1432"/>
    <property type="match status" value="1"/>
</dbReference>
<accession>A0A2C8FDX8</accession>
<dbReference type="Pfam" id="PF13487">
    <property type="entry name" value="HD_5"/>
    <property type="match status" value="1"/>
</dbReference>
<reference evidence="3" key="1">
    <citation type="submission" date="2017-09" db="EMBL/GenBank/DDBJ databases">
        <authorList>
            <person name="Regsiter A."/>
            <person name="William W."/>
        </authorList>
    </citation>
    <scope>NUCLEOTIDE SEQUENCE [LARGE SCALE GENOMIC DNA]</scope>
    <source>
        <strain evidence="3">500-1</strain>
    </source>
</reference>
<proteinExistence type="predicted"/>
<dbReference type="PROSITE" id="PS51832">
    <property type="entry name" value="HD_GYP"/>
    <property type="match status" value="1"/>
</dbReference>
<keyword evidence="2" id="KW-0378">Hydrolase</keyword>
<dbReference type="CDD" id="cd00077">
    <property type="entry name" value="HDc"/>
    <property type="match status" value="1"/>
</dbReference>
<dbReference type="OrthoDB" id="9769359at2"/>
<dbReference type="SMART" id="SM00471">
    <property type="entry name" value="HDc"/>
    <property type="match status" value="1"/>
</dbReference>
<dbReference type="InterPro" id="IPR003607">
    <property type="entry name" value="HD/PDEase_dom"/>
</dbReference>
<evidence type="ECO:0000313" key="3">
    <source>
        <dbReference type="Proteomes" id="UP000219215"/>
    </source>
</evidence>
<organism evidence="2 3">
    <name type="scientific">Pseudodesulfovibrio profundus</name>
    <dbReference type="NCBI Taxonomy" id="57320"/>
    <lineage>
        <taxon>Bacteria</taxon>
        <taxon>Pseudomonadati</taxon>
        <taxon>Thermodesulfobacteriota</taxon>
        <taxon>Desulfovibrionia</taxon>
        <taxon>Desulfovibrionales</taxon>
        <taxon>Desulfovibrionaceae</taxon>
    </lineage>
</organism>